<dbReference type="EMBL" id="MACH01000082">
    <property type="protein sequence ID" value="OJE45471.1"/>
    <property type="molecule type" value="Genomic_DNA"/>
</dbReference>
<evidence type="ECO:0000313" key="4">
    <source>
        <dbReference type="Proteomes" id="UP000183185"/>
    </source>
</evidence>
<dbReference type="Pfam" id="PF00440">
    <property type="entry name" value="TetR_N"/>
    <property type="match status" value="1"/>
</dbReference>
<dbReference type="InterPro" id="IPR001647">
    <property type="entry name" value="HTH_TetR"/>
</dbReference>
<accession>A0AA44R7H6</accession>
<dbReference type="SUPFAM" id="SSF46689">
    <property type="entry name" value="Homeodomain-like"/>
    <property type="match status" value="1"/>
</dbReference>
<dbReference type="GO" id="GO:0003677">
    <property type="term" value="F:DNA binding"/>
    <property type="evidence" value="ECO:0007669"/>
    <property type="project" value="UniProtKB-KW"/>
</dbReference>
<proteinExistence type="predicted"/>
<name>A0AA44R7H6_9BACI</name>
<evidence type="ECO:0000259" key="2">
    <source>
        <dbReference type="Pfam" id="PF00440"/>
    </source>
</evidence>
<keyword evidence="1" id="KW-0238">DNA-binding</keyword>
<evidence type="ECO:0000256" key="1">
    <source>
        <dbReference type="ARBA" id="ARBA00023125"/>
    </source>
</evidence>
<reference evidence="3 4" key="1">
    <citation type="submission" date="2016-06" db="EMBL/GenBank/DDBJ databases">
        <title>First insights into the genetic diversity and population structure of in the Bacillus cereus group bacteria from diverse marine environments.</title>
        <authorList>
            <person name="Liu Y."/>
            <person name="Lai Q."/>
            <person name="Shao Z."/>
        </authorList>
    </citation>
    <scope>NUCLEOTIDE SEQUENCE [LARGE SCALE GENOMIC DNA]</scope>
    <source>
        <strain evidence="3 4">TD42</strain>
    </source>
</reference>
<evidence type="ECO:0000313" key="3">
    <source>
        <dbReference type="EMBL" id="OJE45471.1"/>
    </source>
</evidence>
<dbReference type="AlphaFoldDB" id="A0AA44R7H6"/>
<dbReference type="InterPro" id="IPR009057">
    <property type="entry name" value="Homeodomain-like_sf"/>
</dbReference>
<organism evidence="3 4">
    <name type="scientific">Bacillus proteolyticus</name>
    <dbReference type="NCBI Taxonomy" id="2026192"/>
    <lineage>
        <taxon>Bacteria</taxon>
        <taxon>Bacillati</taxon>
        <taxon>Bacillota</taxon>
        <taxon>Bacilli</taxon>
        <taxon>Bacillales</taxon>
        <taxon>Bacillaceae</taxon>
        <taxon>Bacillus</taxon>
        <taxon>Bacillus cereus group</taxon>
    </lineage>
</organism>
<dbReference type="Gene3D" id="1.10.357.10">
    <property type="entry name" value="Tetracycline Repressor, domain 2"/>
    <property type="match status" value="1"/>
</dbReference>
<dbReference type="Proteomes" id="UP000183185">
    <property type="component" value="Unassembled WGS sequence"/>
</dbReference>
<protein>
    <recommendedName>
        <fullName evidence="2">HTH tetR-type domain-containing protein</fullName>
    </recommendedName>
</protein>
<feature type="domain" description="HTH tetR-type" evidence="2">
    <location>
        <begin position="12"/>
        <end position="35"/>
    </location>
</feature>
<dbReference type="RefSeq" id="WP_071745733.1">
    <property type="nucleotide sequence ID" value="NZ_MACH01000082.1"/>
</dbReference>
<gene>
    <name evidence="3" type="ORF">BAQ49_06880</name>
</gene>
<sequence length="84" mass="9727">MSLSNDFCTRTAKEAAITPGLIHYYFKNKEELLFSVQNQVQERYPNKYEGKGKDKKYLSPLETLQEIRSRAEKDLNGTDGNRLP</sequence>
<comment type="caution">
    <text evidence="3">The sequence shown here is derived from an EMBL/GenBank/DDBJ whole genome shotgun (WGS) entry which is preliminary data.</text>
</comment>